<dbReference type="EMBL" id="VUJU01008213">
    <property type="protein sequence ID" value="KAF0734102.1"/>
    <property type="molecule type" value="Genomic_DNA"/>
</dbReference>
<feature type="compositionally biased region" description="Low complexity" evidence="9">
    <location>
        <begin position="76"/>
        <end position="92"/>
    </location>
</feature>
<evidence type="ECO:0000259" key="10">
    <source>
        <dbReference type="PROSITE" id="PS50808"/>
    </source>
</evidence>
<dbReference type="PANTHER" id="PTHR46481">
    <property type="entry name" value="ZINC FINGER BED DOMAIN-CONTAINING PROTEIN 4"/>
    <property type="match status" value="1"/>
</dbReference>
<reference evidence="11 12" key="1">
    <citation type="submission" date="2019-08" db="EMBL/GenBank/DDBJ databases">
        <title>Whole genome of Aphis craccivora.</title>
        <authorList>
            <person name="Voronova N.V."/>
            <person name="Shulinski R.S."/>
            <person name="Bandarenka Y.V."/>
            <person name="Zhorov D.G."/>
            <person name="Warner D."/>
        </authorList>
    </citation>
    <scope>NUCLEOTIDE SEQUENCE [LARGE SCALE GENOMIC DNA]</scope>
    <source>
        <strain evidence="11">180601</strain>
        <tissue evidence="11">Whole Body</tissue>
    </source>
</reference>
<dbReference type="AlphaFoldDB" id="A0A6G0X2P1"/>
<evidence type="ECO:0000256" key="5">
    <source>
        <dbReference type="ARBA" id="ARBA00023015"/>
    </source>
</evidence>
<evidence type="ECO:0000256" key="2">
    <source>
        <dbReference type="ARBA" id="ARBA00022723"/>
    </source>
</evidence>
<comment type="caution">
    <text evidence="11">The sequence shown here is derived from an EMBL/GenBank/DDBJ whole genome shotgun (WGS) entry which is preliminary data.</text>
</comment>
<keyword evidence="2" id="KW-0479">Metal-binding</keyword>
<gene>
    <name evidence="11" type="ORF">FWK35_00026177</name>
</gene>
<keyword evidence="5" id="KW-0805">Transcription regulation</keyword>
<evidence type="ECO:0000256" key="9">
    <source>
        <dbReference type="SAM" id="MobiDB-lite"/>
    </source>
</evidence>
<evidence type="ECO:0000256" key="7">
    <source>
        <dbReference type="ARBA" id="ARBA00023242"/>
    </source>
</evidence>
<protein>
    <submittedName>
        <fullName evidence="11">Zinc finger BED domain-containing protein 1-like</fullName>
    </submittedName>
</protein>
<organism evidence="11 12">
    <name type="scientific">Aphis craccivora</name>
    <name type="common">Cowpea aphid</name>
    <dbReference type="NCBI Taxonomy" id="307492"/>
    <lineage>
        <taxon>Eukaryota</taxon>
        <taxon>Metazoa</taxon>
        <taxon>Ecdysozoa</taxon>
        <taxon>Arthropoda</taxon>
        <taxon>Hexapoda</taxon>
        <taxon>Insecta</taxon>
        <taxon>Pterygota</taxon>
        <taxon>Neoptera</taxon>
        <taxon>Paraneoptera</taxon>
        <taxon>Hemiptera</taxon>
        <taxon>Sternorrhyncha</taxon>
        <taxon>Aphidomorpha</taxon>
        <taxon>Aphidoidea</taxon>
        <taxon>Aphididae</taxon>
        <taxon>Aphidini</taxon>
        <taxon>Aphis</taxon>
        <taxon>Aphis</taxon>
    </lineage>
</organism>
<feature type="domain" description="BED-type" evidence="10">
    <location>
        <begin position="6"/>
        <end position="64"/>
    </location>
</feature>
<keyword evidence="7" id="KW-0539">Nucleus</keyword>
<sequence>MTSKGRPRDAIWIDFKEVKGGTYPKAECKHCHKVIAGLTLRLKNHISNCPQKQLNLLESEFDETESHGIINENIDNTNSPTSSTSQNHPTHTASNSKHQSISKFVGKTTSQDKLALDVQVSKFVFATNSPFRLIEHSEFQKFVNMLRPGYKLPDRKAIGSTLLDSVYNSVVSNQYQILKNKTLCMALDGWSNVHNEPIVCITVTILEDKSVHIVHTISSEDNSHGSEYMMSLTIEGIKKCAEIRCKVKSFVTDNARNMVKMRQDLASYDDPLLSNIITYGYSAHILQLLAKDIHISDMYGRVKQIIKYFRNVHFVQAKYKQAGGKALVCYVL</sequence>
<dbReference type="InterPro" id="IPR052035">
    <property type="entry name" value="ZnF_BED_domain_contain"/>
</dbReference>
<feature type="region of interest" description="Disordered" evidence="9">
    <location>
        <begin position="71"/>
        <end position="100"/>
    </location>
</feature>
<evidence type="ECO:0000256" key="8">
    <source>
        <dbReference type="PROSITE-ProRule" id="PRU00027"/>
    </source>
</evidence>
<dbReference type="SUPFAM" id="SSF140996">
    <property type="entry name" value="Hermes dimerisation domain"/>
    <property type="match status" value="1"/>
</dbReference>
<dbReference type="InterPro" id="IPR012337">
    <property type="entry name" value="RNaseH-like_sf"/>
</dbReference>
<evidence type="ECO:0000256" key="6">
    <source>
        <dbReference type="ARBA" id="ARBA00023163"/>
    </source>
</evidence>
<dbReference type="SUPFAM" id="SSF53098">
    <property type="entry name" value="Ribonuclease H-like"/>
    <property type="match status" value="1"/>
</dbReference>
<keyword evidence="6" id="KW-0804">Transcription</keyword>
<dbReference type="GO" id="GO:0005634">
    <property type="term" value="C:nucleus"/>
    <property type="evidence" value="ECO:0007669"/>
    <property type="project" value="UniProtKB-SubCell"/>
</dbReference>
<accession>A0A6G0X2P1</accession>
<dbReference type="OrthoDB" id="6777440at2759"/>
<evidence type="ECO:0000313" key="12">
    <source>
        <dbReference type="Proteomes" id="UP000478052"/>
    </source>
</evidence>
<comment type="subcellular location">
    <subcellularLocation>
        <location evidence="1">Nucleus</location>
    </subcellularLocation>
</comment>
<dbReference type="GO" id="GO:0008270">
    <property type="term" value="F:zinc ion binding"/>
    <property type="evidence" value="ECO:0007669"/>
    <property type="project" value="UniProtKB-KW"/>
</dbReference>
<evidence type="ECO:0000256" key="4">
    <source>
        <dbReference type="ARBA" id="ARBA00022833"/>
    </source>
</evidence>
<dbReference type="InterPro" id="IPR003656">
    <property type="entry name" value="Znf_BED"/>
</dbReference>
<keyword evidence="4" id="KW-0862">Zinc</keyword>
<dbReference type="PANTHER" id="PTHR46481:SF10">
    <property type="entry name" value="ZINC FINGER BED DOMAIN-CONTAINING PROTEIN 39"/>
    <property type="match status" value="1"/>
</dbReference>
<evidence type="ECO:0000313" key="11">
    <source>
        <dbReference type="EMBL" id="KAF0734102.1"/>
    </source>
</evidence>
<evidence type="ECO:0000256" key="3">
    <source>
        <dbReference type="ARBA" id="ARBA00022771"/>
    </source>
</evidence>
<dbReference type="PROSITE" id="PS50808">
    <property type="entry name" value="ZF_BED"/>
    <property type="match status" value="1"/>
</dbReference>
<dbReference type="Proteomes" id="UP000478052">
    <property type="component" value="Unassembled WGS sequence"/>
</dbReference>
<keyword evidence="12" id="KW-1185">Reference proteome</keyword>
<evidence type="ECO:0000256" key="1">
    <source>
        <dbReference type="ARBA" id="ARBA00004123"/>
    </source>
</evidence>
<dbReference type="GO" id="GO:0003677">
    <property type="term" value="F:DNA binding"/>
    <property type="evidence" value="ECO:0007669"/>
    <property type="project" value="InterPro"/>
</dbReference>
<name>A0A6G0X2P1_APHCR</name>
<proteinExistence type="predicted"/>
<keyword evidence="3 8" id="KW-0863">Zinc-finger</keyword>